<comment type="caution">
    <text evidence="2">The sequence shown here is derived from an EMBL/GenBank/DDBJ whole genome shotgun (WGS) entry which is preliminary data.</text>
</comment>
<protein>
    <submittedName>
        <fullName evidence="2">Uncharacterized protein</fullName>
    </submittedName>
</protein>
<name>A0ABU1K2C8_9FLAO</name>
<sequence>MKNFYFILIFIVVFPTLCSAQENLSKDYSIEFKKAREVSTSFNLNSTTRTRDDRLAKIMVKCKVKALDKKPVDSNGFSLVDTVNKLRYRFVEYGGYLPITIFVPNERTNRVLKEEILKENGEEYKSIPDYDPDIYDSFEDYSISGYKNVEIPINFGNKRNPRKSVTYYTPTPFKKFTATMYFLVIMDQKKPNFELYYHDKKIDNFEIDFK</sequence>
<evidence type="ECO:0000313" key="3">
    <source>
        <dbReference type="Proteomes" id="UP001257659"/>
    </source>
</evidence>
<evidence type="ECO:0000256" key="1">
    <source>
        <dbReference type="SAM" id="SignalP"/>
    </source>
</evidence>
<evidence type="ECO:0000313" key="2">
    <source>
        <dbReference type="EMBL" id="MDR6299748.1"/>
    </source>
</evidence>
<accession>A0ABU1K2C8</accession>
<dbReference type="EMBL" id="JAVDQA010000001">
    <property type="protein sequence ID" value="MDR6299748.1"/>
    <property type="molecule type" value="Genomic_DNA"/>
</dbReference>
<keyword evidence="1" id="KW-0732">Signal</keyword>
<reference evidence="2 3" key="1">
    <citation type="submission" date="2023-07" db="EMBL/GenBank/DDBJ databases">
        <title>Genomic Encyclopedia of Type Strains, Phase IV (KMG-IV): sequencing the most valuable type-strain genomes for metagenomic binning, comparative biology and taxonomic classification.</title>
        <authorList>
            <person name="Goeker M."/>
        </authorList>
    </citation>
    <scope>NUCLEOTIDE SEQUENCE [LARGE SCALE GENOMIC DNA]</scope>
    <source>
        <strain evidence="2 3">DSM 102814</strain>
    </source>
</reference>
<dbReference type="Proteomes" id="UP001257659">
    <property type="component" value="Unassembled WGS sequence"/>
</dbReference>
<dbReference type="RefSeq" id="WP_309726691.1">
    <property type="nucleotide sequence ID" value="NZ_JAVDQA010000001.1"/>
</dbReference>
<feature type="chain" id="PRO_5047257913" evidence="1">
    <location>
        <begin position="21"/>
        <end position="210"/>
    </location>
</feature>
<gene>
    <name evidence="2" type="ORF">GGR31_000364</name>
</gene>
<feature type="signal peptide" evidence="1">
    <location>
        <begin position="1"/>
        <end position="20"/>
    </location>
</feature>
<organism evidence="2 3">
    <name type="scientific">Mesonia maritima</name>
    <dbReference type="NCBI Taxonomy" id="1793873"/>
    <lineage>
        <taxon>Bacteria</taxon>
        <taxon>Pseudomonadati</taxon>
        <taxon>Bacteroidota</taxon>
        <taxon>Flavobacteriia</taxon>
        <taxon>Flavobacteriales</taxon>
        <taxon>Flavobacteriaceae</taxon>
        <taxon>Mesonia</taxon>
    </lineage>
</organism>
<keyword evidence="3" id="KW-1185">Reference proteome</keyword>
<proteinExistence type="predicted"/>